<organism evidence="4 5">
    <name type="scientific">Wickerhamomyces anomalus (strain ATCC 58044 / CBS 1984 / NCYC 433 / NRRL Y-366-8)</name>
    <name type="common">Yeast</name>
    <name type="synonym">Hansenula anomala</name>
    <dbReference type="NCBI Taxonomy" id="683960"/>
    <lineage>
        <taxon>Eukaryota</taxon>
        <taxon>Fungi</taxon>
        <taxon>Dikarya</taxon>
        <taxon>Ascomycota</taxon>
        <taxon>Saccharomycotina</taxon>
        <taxon>Saccharomycetes</taxon>
        <taxon>Phaffomycetales</taxon>
        <taxon>Wickerhamomycetaceae</taxon>
        <taxon>Wickerhamomyces</taxon>
    </lineage>
</organism>
<dbReference type="Proteomes" id="UP000094112">
    <property type="component" value="Unassembled WGS sequence"/>
</dbReference>
<gene>
    <name evidence="4" type="ORF">WICANDRAFT_81298</name>
</gene>
<evidence type="ECO:0000256" key="2">
    <source>
        <dbReference type="ARBA" id="ARBA00023043"/>
    </source>
</evidence>
<dbReference type="EMBL" id="KV454214">
    <property type="protein sequence ID" value="ODQ57070.1"/>
    <property type="molecule type" value="Genomic_DNA"/>
</dbReference>
<protein>
    <submittedName>
        <fullName evidence="4">Uncharacterized protein</fullName>
    </submittedName>
</protein>
<dbReference type="SUPFAM" id="SSF48403">
    <property type="entry name" value="Ankyrin repeat"/>
    <property type="match status" value="1"/>
</dbReference>
<keyword evidence="2 3" id="KW-0040">ANK repeat</keyword>
<evidence type="ECO:0000313" key="5">
    <source>
        <dbReference type="Proteomes" id="UP000094112"/>
    </source>
</evidence>
<dbReference type="Pfam" id="PF12796">
    <property type="entry name" value="Ank_2"/>
    <property type="match status" value="1"/>
</dbReference>
<evidence type="ECO:0000256" key="3">
    <source>
        <dbReference type="PROSITE-ProRule" id="PRU00023"/>
    </source>
</evidence>
<evidence type="ECO:0000313" key="4">
    <source>
        <dbReference type="EMBL" id="ODQ57070.1"/>
    </source>
</evidence>
<dbReference type="PROSITE" id="PS50297">
    <property type="entry name" value="ANK_REP_REGION"/>
    <property type="match status" value="1"/>
</dbReference>
<feature type="repeat" description="ANK" evidence="3">
    <location>
        <begin position="34"/>
        <end position="66"/>
    </location>
</feature>
<dbReference type="STRING" id="683960.A0A1E3NVQ2"/>
<dbReference type="SMART" id="SM00248">
    <property type="entry name" value="ANK"/>
    <property type="match status" value="1"/>
</dbReference>
<dbReference type="RefSeq" id="XP_019036277.1">
    <property type="nucleotide sequence ID" value="XM_019185211.1"/>
</dbReference>
<dbReference type="InterPro" id="IPR036770">
    <property type="entry name" value="Ankyrin_rpt-contain_sf"/>
</dbReference>
<keyword evidence="5" id="KW-1185">Reference proteome</keyword>
<sequence>MVNNIWVAAADNDLETVQNYISTGQFSANSKDPNGYTPIHAAVSYGHVELLKYLIQQGGDINTQDTEGDAPLHHVEDLQVAKLLVEEYKADWRLKNNDGQIPADYIEEDDEFPEVVQYLRSLNHDNPTENNNLLDTLPRPDEVEGHKISYSYQNEDIELQIDDAQREQLREIAESENPEAKLRDFVKEAVHNQFFNGDNDNSPASKKRRD</sequence>
<dbReference type="AlphaFoldDB" id="A0A1E3NVQ2"/>
<evidence type="ECO:0000256" key="1">
    <source>
        <dbReference type="ARBA" id="ARBA00022737"/>
    </source>
</evidence>
<dbReference type="InterPro" id="IPR002110">
    <property type="entry name" value="Ankyrin_rpt"/>
</dbReference>
<accession>A0A1E3NVQ2</accession>
<dbReference type="PROSITE" id="PS50088">
    <property type="entry name" value="ANK_REPEAT"/>
    <property type="match status" value="1"/>
</dbReference>
<reference evidence="4 5" key="1">
    <citation type="journal article" date="2016" name="Proc. Natl. Acad. Sci. U.S.A.">
        <title>Comparative genomics of biotechnologically important yeasts.</title>
        <authorList>
            <person name="Riley R."/>
            <person name="Haridas S."/>
            <person name="Wolfe K.H."/>
            <person name="Lopes M.R."/>
            <person name="Hittinger C.T."/>
            <person name="Goeker M."/>
            <person name="Salamov A.A."/>
            <person name="Wisecaver J.H."/>
            <person name="Long T.M."/>
            <person name="Calvey C.H."/>
            <person name="Aerts A.L."/>
            <person name="Barry K.W."/>
            <person name="Choi C."/>
            <person name="Clum A."/>
            <person name="Coughlan A.Y."/>
            <person name="Deshpande S."/>
            <person name="Douglass A.P."/>
            <person name="Hanson S.J."/>
            <person name="Klenk H.-P."/>
            <person name="LaButti K.M."/>
            <person name="Lapidus A."/>
            <person name="Lindquist E.A."/>
            <person name="Lipzen A.M."/>
            <person name="Meier-Kolthoff J.P."/>
            <person name="Ohm R.A."/>
            <person name="Otillar R.P."/>
            <person name="Pangilinan J.L."/>
            <person name="Peng Y."/>
            <person name="Rokas A."/>
            <person name="Rosa C.A."/>
            <person name="Scheuner C."/>
            <person name="Sibirny A.A."/>
            <person name="Slot J.C."/>
            <person name="Stielow J.B."/>
            <person name="Sun H."/>
            <person name="Kurtzman C.P."/>
            <person name="Blackwell M."/>
            <person name="Grigoriev I.V."/>
            <person name="Jeffries T.W."/>
        </authorList>
    </citation>
    <scope>NUCLEOTIDE SEQUENCE [LARGE SCALE GENOMIC DNA]</scope>
    <source>
        <strain evidence="5">ATCC 58044 / CBS 1984 / NCYC 433 / NRRL Y-366-8</strain>
    </source>
</reference>
<dbReference type="PANTHER" id="PTHR24171:SF9">
    <property type="entry name" value="ANKYRIN REPEAT DOMAIN-CONTAINING PROTEIN 39"/>
    <property type="match status" value="1"/>
</dbReference>
<keyword evidence="1" id="KW-0677">Repeat</keyword>
<name>A0A1E3NVQ2_WICAA</name>
<dbReference type="PANTHER" id="PTHR24171">
    <property type="entry name" value="ANKYRIN REPEAT DOMAIN-CONTAINING PROTEIN 39-RELATED"/>
    <property type="match status" value="1"/>
</dbReference>
<dbReference type="OrthoDB" id="19174at2759"/>
<dbReference type="Gene3D" id="1.25.40.20">
    <property type="entry name" value="Ankyrin repeat-containing domain"/>
    <property type="match status" value="1"/>
</dbReference>
<proteinExistence type="predicted"/>
<dbReference type="GeneID" id="30202457"/>